<comment type="catalytic activity">
    <reaction evidence="1">
        <text>Thiol-dependent hydrolysis of ester, thioester, amide, peptide and isopeptide bonds formed by the C-terminal Gly of ubiquitin (a 76-residue protein attached to proteins as an intracellular targeting signal).</text>
        <dbReference type="EC" id="3.4.19.12"/>
    </reaction>
</comment>
<dbReference type="InterPro" id="IPR050164">
    <property type="entry name" value="Peptidase_C19"/>
</dbReference>
<dbReference type="EC" id="3.4.19.12" evidence="4"/>
<dbReference type="GO" id="GO:0004843">
    <property type="term" value="F:cysteine-type deubiquitinase activity"/>
    <property type="evidence" value="ECO:0007669"/>
    <property type="project" value="UniProtKB-EC"/>
</dbReference>
<dbReference type="PANTHER" id="PTHR24006">
    <property type="entry name" value="UBIQUITIN CARBOXYL-TERMINAL HYDROLASE"/>
    <property type="match status" value="1"/>
</dbReference>
<evidence type="ECO:0000256" key="9">
    <source>
        <dbReference type="ARBA" id="ARBA00039432"/>
    </source>
</evidence>
<evidence type="ECO:0000256" key="10">
    <source>
        <dbReference type="ARBA" id="ARBA00041300"/>
    </source>
</evidence>
<dbReference type="SUPFAM" id="SSF54001">
    <property type="entry name" value="Cysteine proteinases"/>
    <property type="match status" value="1"/>
</dbReference>
<evidence type="ECO:0000313" key="16">
    <source>
        <dbReference type="RefSeq" id="XP_052131129.1"/>
    </source>
</evidence>
<evidence type="ECO:0000256" key="6">
    <source>
        <dbReference type="ARBA" id="ARBA00022786"/>
    </source>
</evidence>
<dbReference type="Pfam" id="PF00443">
    <property type="entry name" value="UCH"/>
    <property type="match status" value="1"/>
</dbReference>
<keyword evidence="7" id="KW-0378">Hydrolase</keyword>
<keyword evidence="5" id="KW-0645">Protease</keyword>
<evidence type="ECO:0000256" key="5">
    <source>
        <dbReference type="ARBA" id="ARBA00022670"/>
    </source>
</evidence>
<keyword evidence="8" id="KW-0788">Thiol protease</keyword>
<evidence type="ECO:0000313" key="15">
    <source>
        <dbReference type="Proteomes" id="UP000504606"/>
    </source>
</evidence>
<dbReference type="GO" id="GO:0016579">
    <property type="term" value="P:protein deubiquitination"/>
    <property type="evidence" value="ECO:0007669"/>
    <property type="project" value="InterPro"/>
</dbReference>
<evidence type="ECO:0000256" key="8">
    <source>
        <dbReference type="ARBA" id="ARBA00022807"/>
    </source>
</evidence>
<dbReference type="RefSeq" id="XP_052131129.1">
    <property type="nucleotide sequence ID" value="XM_052275169.1"/>
</dbReference>
<dbReference type="GO" id="GO:0005730">
    <property type="term" value="C:nucleolus"/>
    <property type="evidence" value="ECO:0007669"/>
    <property type="project" value="UniProtKB-SubCell"/>
</dbReference>
<keyword evidence="6" id="KW-0833">Ubl conjugation pathway</keyword>
<dbReference type="PANTHER" id="PTHR24006:SF758">
    <property type="entry name" value="UBIQUITIN CARBOXYL-TERMINAL HYDROLASE 36"/>
    <property type="match status" value="1"/>
</dbReference>
<sequence>MHIKMRKKEWFRTHLTPAACLNSGHPPQEDAHEFLVFLLKQLEEEFLNDYGAEGIDYISQLTNPLTRIFGGWELTECTCSSFNCGFVSQTYSPFTNLQLIIRDENSNNRKQSKVHSTPNTLILQLQRFQPDGSKLSSEIDINEMIYIGK</sequence>
<evidence type="ECO:0000256" key="11">
    <source>
        <dbReference type="ARBA" id="ARBA00042154"/>
    </source>
</evidence>
<keyword evidence="15" id="KW-1185">Reference proteome</keyword>
<accession>A0A9C6XTV1</accession>
<evidence type="ECO:0000256" key="4">
    <source>
        <dbReference type="ARBA" id="ARBA00012759"/>
    </source>
</evidence>
<comment type="subcellular location">
    <subcellularLocation>
        <location evidence="2">Nucleus</location>
        <location evidence="2">Nucleolus</location>
    </subcellularLocation>
</comment>
<dbReference type="InterPro" id="IPR038765">
    <property type="entry name" value="Papain-like_cys_pep_sf"/>
</dbReference>
<organism evidence="15 16">
    <name type="scientific">Frankliniella occidentalis</name>
    <name type="common">Western flower thrips</name>
    <name type="synonym">Euthrips occidentalis</name>
    <dbReference type="NCBI Taxonomy" id="133901"/>
    <lineage>
        <taxon>Eukaryota</taxon>
        <taxon>Metazoa</taxon>
        <taxon>Ecdysozoa</taxon>
        <taxon>Arthropoda</taxon>
        <taxon>Hexapoda</taxon>
        <taxon>Insecta</taxon>
        <taxon>Pterygota</taxon>
        <taxon>Neoptera</taxon>
        <taxon>Paraneoptera</taxon>
        <taxon>Thysanoptera</taxon>
        <taxon>Terebrantia</taxon>
        <taxon>Thripoidea</taxon>
        <taxon>Thripidae</taxon>
        <taxon>Frankliniella</taxon>
    </lineage>
</organism>
<evidence type="ECO:0000256" key="2">
    <source>
        <dbReference type="ARBA" id="ARBA00004604"/>
    </source>
</evidence>
<dbReference type="KEGG" id="foc:113214442"/>
<dbReference type="GeneID" id="113214442"/>
<name>A0A9C6XTV1_FRAOC</name>
<dbReference type="Proteomes" id="UP000504606">
    <property type="component" value="Unplaced"/>
</dbReference>
<evidence type="ECO:0000259" key="14">
    <source>
        <dbReference type="Pfam" id="PF00443"/>
    </source>
</evidence>
<comment type="similarity">
    <text evidence="3">Belongs to the peptidase C19 family.</text>
</comment>
<reference evidence="16" key="1">
    <citation type="submission" date="2025-08" db="UniProtKB">
        <authorList>
            <consortium name="RefSeq"/>
        </authorList>
    </citation>
    <scope>IDENTIFICATION</scope>
    <source>
        <tissue evidence="16">Whole organism</tissue>
    </source>
</reference>
<gene>
    <name evidence="16" type="primary">LOC113214442</name>
</gene>
<evidence type="ECO:0000256" key="7">
    <source>
        <dbReference type="ARBA" id="ARBA00022801"/>
    </source>
</evidence>
<evidence type="ECO:0000256" key="13">
    <source>
        <dbReference type="ARBA" id="ARBA00043009"/>
    </source>
</evidence>
<protein>
    <recommendedName>
        <fullName evidence="9">Ubiquitin carboxyl-terminal hydrolase 36</fullName>
        <ecNumber evidence="4">3.4.19.12</ecNumber>
    </recommendedName>
    <alternativeName>
        <fullName evidence="12">Deubiquitinating enzyme 36</fullName>
    </alternativeName>
    <alternativeName>
        <fullName evidence="11">Protein scrawny</fullName>
    </alternativeName>
    <alternativeName>
        <fullName evidence="10">Ubiquitin thioesterase 36</fullName>
    </alternativeName>
    <alternativeName>
        <fullName evidence="13">Ubiquitin-specific-processing protease 36</fullName>
    </alternativeName>
</protein>
<dbReference type="GO" id="GO:0006508">
    <property type="term" value="P:proteolysis"/>
    <property type="evidence" value="ECO:0007669"/>
    <property type="project" value="UniProtKB-KW"/>
</dbReference>
<dbReference type="InterPro" id="IPR001394">
    <property type="entry name" value="Peptidase_C19_UCH"/>
</dbReference>
<dbReference type="OrthoDB" id="420187at2759"/>
<feature type="domain" description="Peptidase C19 ubiquitin carboxyl-terminal hydrolase" evidence="14">
    <location>
        <begin position="28"/>
        <end position="147"/>
    </location>
</feature>
<dbReference type="AlphaFoldDB" id="A0A9C6XTV1"/>
<evidence type="ECO:0000256" key="3">
    <source>
        <dbReference type="ARBA" id="ARBA00009085"/>
    </source>
</evidence>
<evidence type="ECO:0000256" key="1">
    <source>
        <dbReference type="ARBA" id="ARBA00000707"/>
    </source>
</evidence>
<dbReference type="Gene3D" id="3.90.70.10">
    <property type="entry name" value="Cysteine proteinases"/>
    <property type="match status" value="1"/>
</dbReference>
<dbReference type="GO" id="GO:0005829">
    <property type="term" value="C:cytosol"/>
    <property type="evidence" value="ECO:0007669"/>
    <property type="project" value="TreeGrafter"/>
</dbReference>
<proteinExistence type="inferred from homology"/>
<evidence type="ECO:0000256" key="12">
    <source>
        <dbReference type="ARBA" id="ARBA00042420"/>
    </source>
</evidence>